<name>A0A7W6GMR5_9SPHN</name>
<dbReference type="RefSeq" id="WP_183953752.1">
    <property type="nucleotide sequence ID" value="NZ_JACIEB010000001.1"/>
</dbReference>
<evidence type="ECO:0000313" key="2">
    <source>
        <dbReference type="EMBL" id="MBB3980762.1"/>
    </source>
</evidence>
<keyword evidence="3" id="KW-1185">Reference proteome</keyword>
<sequence>MRRIGWAILVLAVVLAASAFYLHHIGQDDSAQLANLGIAILFLLGCVALTISAGFRLIKGEVKLRPRDAFKSALIVFTIMIALRALFWGIYPDGERDYASALLQSAAFSIAYGLYTTAYRRTT</sequence>
<reference evidence="2 3" key="1">
    <citation type="submission" date="2020-08" db="EMBL/GenBank/DDBJ databases">
        <title>Genomic Encyclopedia of Type Strains, Phase IV (KMG-IV): sequencing the most valuable type-strain genomes for metagenomic binning, comparative biology and taxonomic classification.</title>
        <authorList>
            <person name="Goeker M."/>
        </authorList>
    </citation>
    <scope>NUCLEOTIDE SEQUENCE [LARGE SCALE GENOMIC DNA]</scope>
    <source>
        <strain evidence="2 3">DSM 29348</strain>
    </source>
</reference>
<comment type="caution">
    <text evidence="2">The sequence shown here is derived from an EMBL/GenBank/DDBJ whole genome shotgun (WGS) entry which is preliminary data.</text>
</comment>
<evidence type="ECO:0000256" key="1">
    <source>
        <dbReference type="SAM" id="Phobius"/>
    </source>
</evidence>
<dbReference type="Proteomes" id="UP000552757">
    <property type="component" value="Unassembled WGS sequence"/>
</dbReference>
<keyword evidence="1" id="KW-0472">Membrane</keyword>
<keyword evidence="1" id="KW-0812">Transmembrane</keyword>
<feature type="transmembrane region" description="Helical" evidence="1">
    <location>
        <begin position="97"/>
        <end position="115"/>
    </location>
</feature>
<accession>A0A7W6GMR5</accession>
<feature type="transmembrane region" description="Helical" evidence="1">
    <location>
        <begin position="35"/>
        <end position="58"/>
    </location>
</feature>
<evidence type="ECO:0000313" key="3">
    <source>
        <dbReference type="Proteomes" id="UP000552757"/>
    </source>
</evidence>
<proteinExistence type="predicted"/>
<dbReference type="EMBL" id="JACIEB010000001">
    <property type="protein sequence ID" value="MBB3980762.1"/>
    <property type="molecule type" value="Genomic_DNA"/>
</dbReference>
<gene>
    <name evidence="2" type="ORF">GGR44_000393</name>
</gene>
<organism evidence="2 3">
    <name type="scientific">Sphingobium fontiphilum</name>
    <dbReference type="NCBI Taxonomy" id="944425"/>
    <lineage>
        <taxon>Bacteria</taxon>
        <taxon>Pseudomonadati</taxon>
        <taxon>Pseudomonadota</taxon>
        <taxon>Alphaproteobacteria</taxon>
        <taxon>Sphingomonadales</taxon>
        <taxon>Sphingomonadaceae</taxon>
        <taxon>Sphingobium</taxon>
    </lineage>
</organism>
<feature type="transmembrane region" description="Helical" evidence="1">
    <location>
        <begin position="70"/>
        <end position="91"/>
    </location>
</feature>
<dbReference type="AlphaFoldDB" id="A0A7W6GMR5"/>
<evidence type="ECO:0008006" key="4">
    <source>
        <dbReference type="Google" id="ProtNLM"/>
    </source>
</evidence>
<protein>
    <recommendedName>
        <fullName evidence="4">DUF2178 domain-containing protein</fullName>
    </recommendedName>
</protein>
<keyword evidence="1" id="KW-1133">Transmembrane helix</keyword>